<feature type="region of interest" description="Disordered" evidence="1">
    <location>
        <begin position="1"/>
        <end position="115"/>
    </location>
</feature>
<feature type="compositionally biased region" description="Polar residues" evidence="1">
    <location>
        <begin position="779"/>
        <end position="789"/>
    </location>
</feature>
<dbReference type="CDD" id="cd00201">
    <property type="entry name" value="WW"/>
    <property type="match status" value="1"/>
</dbReference>
<dbReference type="SMART" id="SM00456">
    <property type="entry name" value="WW"/>
    <property type="match status" value="1"/>
</dbReference>
<feature type="compositionally biased region" description="Basic and acidic residues" evidence="1">
    <location>
        <begin position="744"/>
        <end position="757"/>
    </location>
</feature>
<dbReference type="OrthoDB" id="2576595at2759"/>
<comment type="caution">
    <text evidence="3">The sequence shown here is derived from an EMBL/GenBank/DDBJ whole genome shotgun (WGS) entry which is preliminary data.</text>
</comment>
<gene>
    <name evidence="3" type="ORF">L202_03622</name>
</gene>
<feature type="compositionally biased region" description="Polar residues" evidence="1">
    <location>
        <begin position="283"/>
        <end position="292"/>
    </location>
</feature>
<dbReference type="SUPFAM" id="SSF51045">
    <property type="entry name" value="WW domain"/>
    <property type="match status" value="1"/>
</dbReference>
<feature type="compositionally biased region" description="Basic and acidic residues" evidence="1">
    <location>
        <begin position="613"/>
        <end position="633"/>
    </location>
</feature>
<dbReference type="Gene3D" id="2.20.70.10">
    <property type="match status" value="1"/>
</dbReference>
<evidence type="ECO:0000313" key="3">
    <source>
        <dbReference type="EMBL" id="ODN79694.1"/>
    </source>
</evidence>
<feature type="compositionally biased region" description="Basic and acidic residues" evidence="1">
    <location>
        <begin position="314"/>
        <end position="352"/>
    </location>
</feature>
<feature type="compositionally biased region" description="Basic and acidic residues" evidence="1">
    <location>
        <begin position="690"/>
        <end position="716"/>
    </location>
</feature>
<feature type="region of interest" description="Disordered" evidence="1">
    <location>
        <begin position="134"/>
        <end position="402"/>
    </location>
</feature>
<evidence type="ECO:0000313" key="4">
    <source>
        <dbReference type="Proteomes" id="UP000094065"/>
    </source>
</evidence>
<dbReference type="PROSITE" id="PS50020">
    <property type="entry name" value="WW_DOMAIN_2"/>
    <property type="match status" value="1"/>
</dbReference>
<feature type="domain" description="WW" evidence="2">
    <location>
        <begin position="104"/>
        <end position="138"/>
    </location>
</feature>
<feature type="compositionally biased region" description="Basic and acidic residues" evidence="1">
    <location>
        <begin position="766"/>
        <end position="775"/>
    </location>
</feature>
<dbReference type="InterPro" id="IPR036020">
    <property type="entry name" value="WW_dom_sf"/>
</dbReference>
<name>A0A1E3HTM8_9TREE</name>
<dbReference type="Pfam" id="PF00397">
    <property type="entry name" value="WW"/>
    <property type="match status" value="1"/>
</dbReference>
<feature type="region of interest" description="Disordered" evidence="1">
    <location>
        <begin position="471"/>
        <end position="909"/>
    </location>
</feature>
<feature type="compositionally biased region" description="Basic and acidic residues" evidence="1">
    <location>
        <begin position="472"/>
        <end position="536"/>
    </location>
</feature>
<feature type="compositionally biased region" description="Basic and acidic residues" evidence="1">
    <location>
        <begin position="245"/>
        <end position="262"/>
    </location>
</feature>
<feature type="compositionally biased region" description="Acidic residues" evidence="1">
    <location>
        <begin position="1"/>
        <end position="15"/>
    </location>
</feature>
<evidence type="ECO:0000256" key="1">
    <source>
        <dbReference type="SAM" id="MobiDB-lite"/>
    </source>
</evidence>
<feature type="compositionally biased region" description="Polar residues" evidence="1">
    <location>
        <begin position="200"/>
        <end position="212"/>
    </location>
</feature>
<accession>A0A1E3HTM8</accession>
<dbReference type="InterPro" id="IPR001202">
    <property type="entry name" value="WW_dom"/>
</dbReference>
<feature type="compositionally biased region" description="Polar residues" evidence="1">
    <location>
        <begin position="79"/>
        <end position="92"/>
    </location>
</feature>
<dbReference type="RefSeq" id="XP_018994541.1">
    <property type="nucleotide sequence ID" value="XM_019137515.1"/>
</dbReference>
<reference evidence="3 4" key="1">
    <citation type="submission" date="2016-06" db="EMBL/GenBank/DDBJ databases">
        <title>Evolution of pathogenesis and genome organization in the Tremellales.</title>
        <authorList>
            <person name="Cuomo C."/>
            <person name="Litvintseva A."/>
            <person name="Heitman J."/>
            <person name="Chen Y."/>
            <person name="Sun S."/>
            <person name="Springer D."/>
            <person name="Dromer F."/>
            <person name="Young S."/>
            <person name="Zeng Q."/>
            <person name="Chapman S."/>
            <person name="Gujja S."/>
            <person name="Saif S."/>
            <person name="Birren B."/>
        </authorList>
    </citation>
    <scope>NUCLEOTIDE SEQUENCE [LARGE SCALE GENOMIC DNA]</scope>
    <source>
        <strain evidence="3 4">CBS 6039</strain>
    </source>
</reference>
<feature type="compositionally biased region" description="Basic and acidic residues" evidence="1">
    <location>
        <begin position="545"/>
        <end position="558"/>
    </location>
</feature>
<feature type="compositionally biased region" description="Basic and acidic residues" evidence="1">
    <location>
        <begin position="895"/>
        <end position="909"/>
    </location>
</feature>
<sequence>MADEEVDWGMDEQEDEWRGGGLDDSARIDDDVISLEGGDDDAQASSTRQPATGLGSKNPPTGPKKGRKGEVPGGPRQGADSQTSRINAQSAAADSEKPSNGGASPLPPGWTAVMSKSHNRPFYFHKESNQTAWDKPAFPAELAPEPQAEPVESGAEVEAATAVPVEQKEIKERLVPTGPSASRNVAAQPRSTHAPVPATTPANQDAGNQNVANAYARRQTQPPAPQGPGFGPGPGGRNARARSPLRGDRDGDAKRFKQDNGGRRSPPPHQSLIRDDSRRPRPSLTQSNSSLPPNARAPGIPTGPGGPATPAGSRYDRERDQDRERDRSGYDRPPHGGDRPMPESGRRIDRPRGPHPHVQGANSAPIANNRWGNNNAGAVAADGNANLGSRRTGPEQEAEFASQPVLTTTLNVLKPDLIPAASATAASLLPTSGAPASGVETTEAKRARLREEARTAKLLLDRIALEEANLEQEERRAQEERRREQEAQKLRKIEEDRRREEQERRREEELRLRQEREPEERHRLEYERDMRERERSAPFPPPGLRDARPDFRGERPDRGFLPPQDSAFAREPLPPQGALSRDGRREGWDRRRASDGFGHGPGPAGDYPPPPLGERERVPMRDRLGGGPRDRVPFDQQQAPGPFGRRPLSPPPGHPSYDRRRSPPLGNYGPRGPPGPMRGGPLDHPMPPHMRGDVRDRDMRDVRDRDFRGRDVRGGREPFFPPGPPGRGPESRGEPGFAGPPPRDLLRRLGKRVDHQLAEPMGGNLQRDDRRDVTPRRGPQQNNNAQTPRSRPLAERMSAVGSPSTPPLPPTADASDPSLPVGSNEVPSAGDVIPEQQGKGQGQGQDKQERRRGGRKKRGGQGGRRDRGGGGGGGRNTGNGQGGANGGGGGGGEASEEKRGEDTVDPEGR</sequence>
<feature type="compositionally biased region" description="Low complexity" evidence="1">
    <location>
        <begin position="136"/>
        <end position="165"/>
    </location>
</feature>
<dbReference type="EMBL" id="AWGJ01000005">
    <property type="protein sequence ID" value="ODN79694.1"/>
    <property type="molecule type" value="Genomic_DNA"/>
</dbReference>
<dbReference type="GeneID" id="30154931"/>
<feature type="compositionally biased region" description="Gly residues" evidence="1">
    <location>
        <begin position="869"/>
        <end position="893"/>
    </location>
</feature>
<dbReference type="Proteomes" id="UP000094065">
    <property type="component" value="Unassembled WGS sequence"/>
</dbReference>
<feature type="compositionally biased region" description="Basic and acidic residues" evidence="1">
    <location>
        <begin position="581"/>
        <end position="594"/>
    </location>
</feature>
<keyword evidence="4" id="KW-1185">Reference proteome</keyword>
<evidence type="ECO:0000259" key="2">
    <source>
        <dbReference type="PROSITE" id="PS50020"/>
    </source>
</evidence>
<feature type="compositionally biased region" description="Polar residues" evidence="1">
    <location>
        <begin position="179"/>
        <end position="191"/>
    </location>
</feature>
<protein>
    <recommendedName>
        <fullName evidence="2">WW domain-containing protein</fullName>
    </recommendedName>
</protein>
<feature type="compositionally biased region" description="Low complexity" evidence="1">
    <location>
        <begin position="364"/>
        <end position="388"/>
    </location>
</feature>
<dbReference type="AlphaFoldDB" id="A0A1E3HTM8"/>
<dbReference type="STRING" id="1295533.A0A1E3HTM8"/>
<feature type="compositionally biased region" description="Acidic residues" evidence="1">
    <location>
        <begin position="31"/>
        <end position="42"/>
    </location>
</feature>
<organism evidence="3 4">
    <name type="scientific">Cryptococcus amylolentus CBS 6039</name>
    <dbReference type="NCBI Taxonomy" id="1295533"/>
    <lineage>
        <taxon>Eukaryota</taxon>
        <taxon>Fungi</taxon>
        <taxon>Dikarya</taxon>
        <taxon>Basidiomycota</taxon>
        <taxon>Agaricomycotina</taxon>
        <taxon>Tremellomycetes</taxon>
        <taxon>Tremellales</taxon>
        <taxon>Cryptococcaceae</taxon>
        <taxon>Cryptococcus</taxon>
    </lineage>
</organism>
<proteinExistence type="predicted"/>